<dbReference type="RefSeq" id="WP_003009178.1">
    <property type="nucleotide sequence ID" value="NZ_GG668632.1"/>
</dbReference>
<dbReference type="EMBL" id="ACHB01000072">
    <property type="protein sequence ID" value="EEI91126.1"/>
    <property type="molecule type" value="Genomic_DNA"/>
</dbReference>
<gene>
    <name evidence="1" type="ORF">HMPREF0765_3299</name>
</gene>
<evidence type="ECO:0008006" key="3">
    <source>
        <dbReference type="Google" id="ProtNLM"/>
    </source>
</evidence>
<dbReference type="AlphaFoldDB" id="C2G143"/>
<organism evidence="1 2">
    <name type="scientific">Sphingobacterium spiritivorum ATCC 33300</name>
    <dbReference type="NCBI Taxonomy" id="525372"/>
    <lineage>
        <taxon>Bacteria</taxon>
        <taxon>Pseudomonadati</taxon>
        <taxon>Bacteroidota</taxon>
        <taxon>Sphingobacteriia</taxon>
        <taxon>Sphingobacteriales</taxon>
        <taxon>Sphingobacteriaceae</taxon>
        <taxon>Sphingobacterium</taxon>
    </lineage>
</organism>
<name>C2G143_SPHSI</name>
<sequence>MKTIILFLTTILYLYSSSPVFGQQKDLNFDAAYKKQNDQKVTIEINELQELTYIILSLTDIAKNNKVMTDQSTEYYRQVIAHFTPYADDEVVHKFNTLLSENIVNYFILAGNAYGFRFEKDKIVATGIYNFPAKGVGKFEAKTNPIITYINDLEDFAKKSKFRKFYKDHNRFYKNLKKEYHRFAAIDEQKKWLEKEFDYNINSYRVLTSPLIGGMNATHTFEDNDFKETLLFLPTIKKDKEWTENYRKAINTRIIFTEIDHNYVGPVSEKNKEKINSIFDNRAKWVDSTNRSTQHYPTPVKVFDEYLTWGLFLLYAHDLLPDDKDLFNQMVENVNTMMISKKGFPKAKEFNKELLKLYMEYKGKGIDSLYAPLLEWSSRQ</sequence>
<proteinExistence type="predicted"/>
<dbReference type="Proteomes" id="UP000006241">
    <property type="component" value="Unassembled WGS sequence"/>
</dbReference>
<evidence type="ECO:0000313" key="2">
    <source>
        <dbReference type="Proteomes" id="UP000006241"/>
    </source>
</evidence>
<accession>C2G143</accession>
<dbReference type="HOGENOM" id="CLU_046395_0_0_10"/>
<evidence type="ECO:0000313" key="1">
    <source>
        <dbReference type="EMBL" id="EEI91126.1"/>
    </source>
</evidence>
<reference evidence="1 2" key="1">
    <citation type="submission" date="2009-01" db="EMBL/GenBank/DDBJ databases">
        <authorList>
            <person name="Qin X."/>
            <person name="Bachman B."/>
            <person name="Battles P."/>
            <person name="Bell A."/>
            <person name="Bess C."/>
            <person name="Bickham C."/>
            <person name="Chaboub L."/>
            <person name="Chen D."/>
            <person name="Coyle M."/>
            <person name="Deiros D.R."/>
            <person name="Dinh H."/>
            <person name="Forbes L."/>
            <person name="Fowler G."/>
            <person name="Francisco L."/>
            <person name="Fu Q."/>
            <person name="Gubbala S."/>
            <person name="Hale W."/>
            <person name="Han Y."/>
            <person name="Hemphill L."/>
            <person name="Highlander S.K."/>
            <person name="Hirani K."/>
            <person name="Hogues M."/>
            <person name="Jackson L."/>
            <person name="Jakkamsetti A."/>
            <person name="Javaid M."/>
            <person name="Jiang H."/>
            <person name="Korchina V."/>
            <person name="Kovar C."/>
            <person name="Lara F."/>
            <person name="Lee S."/>
            <person name="Mata R."/>
            <person name="Mathew T."/>
            <person name="Moen C."/>
            <person name="Morales K."/>
            <person name="Munidasa M."/>
            <person name="Nazareth L."/>
            <person name="Ngo R."/>
            <person name="Nguyen L."/>
            <person name="Okwuonu G."/>
            <person name="Ongeri F."/>
            <person name="Patil S."/>
            <person name="Petrosino J."/>
            <person name="Pham C."/>
            <person name="Pham P."/>
            <person name="Pu L.-L."/>
            <person name="Puazo M."/>
            <person name="Raj R."/>
            <person name="Reid J."/>
            <person name="Rouhana J."/>
            <person name="Saada N."/>
            <person name="Shang Y."/>
            <person name="Simmons D."/>
            <person name="Thornton R."/>
            <person name="Warren J."/>
            <person name="Weissenberger G."/>
            <person name="Zhang J."/>
            <person name="Zhang L."/>
            <person name="Zhou C."/>
            <person name="Zhu D."/>
            <person name="Muzny D."/>
            <person name="Worley K."/>
            <person name="Gibbs R."/>
        </authorList>
    </citation>
    <scope>NUCLEOTIDE SEQUENCE [LARGE SCALE GENOMIC DNA]</scope>
    <source>
        <strain evidence="1 2">ATCC 33300</strain>
    </source>
</reference>
<protein>
    <recommendedName>
        <fullName evidence="3">DUF4932 domain-containing protein</fullName>
    </recommendedName>
</protein>
<comment type="caution">
    <text evidence="1">The sequence shown here is derived from an EMBL/GenBank/DDBJ whole genome shotgun (WGS) entry which is preliminary data.</text>
</comment>